<keyword evidence="1" id="KW-0812">Transmembrane</keyword>
<evidence type="ECO:0000313" key="2">
    <source>
        <dbReference type="EMBL" id="KAH0452679.1"/>
    </source>
</evidence>
<accession>A0AAV7GA21</accession>
<reference evidence="2 3" key="1">
    <citation type="journal article" date="2021" name="Hortic Res">
        <title>Chromosome-scale assembly of the Dendrobium chrysotoxum genome enhances the understanding of orchid evolution.</title>
        <authorList>
            <person name="Zhang Y."/>
            <person name="Zhang G.Q."/>
            <person name="Zhang D."/>
            <person name="Liu X.D."/>
            <person name="Xu X.Y."/>
            <person name="Sun W.H."/>
            <person name="Yu X."/>
            <person name="Zhu X."/>
            <person name="Wang Z.W."/>
            <person name="Zhao X."/>
            <person name="Zhong W.Y."/>
            <person name="Chen H."/>
            <person name="Yin W.L."/>
            <person name="Huang T."/>
            <person name="Niu S.C."/>
            <person name="Liu Z.J."/>
        </authorList>
    </citation>
    <scope>NUCLEOTIDE SEQUENCE [LARGE SCALE GENOMIC DNA]</scope>
    <source>
        <strain evidence="2">Lindl</strain>
    </source>
</reference>
<keyword evidence="3" id="KW-1185">Reference proteome</keyword>
<dbReference type="EMBL" id="JAGFBR010000017">
    <property type="protein sequence ID" value="KAH0452679.1"/>
    <property type="molecule type" value="Genomic_DNA"/>
</dbReference>
<feature type="transmembrane region" description="Helical" evidence="1">
    <location>
        <begin position="24"/>
        <end position="41"/>
    </location>
</feature>
<dbReference type="Proteomes" id="UP000775213">
    <property type="component" value="Unassembled WGS sequence"/>
</dbReference>
<name>A0AAV7GA21_DENCH</name>
<protein>
    <submittedName>
        <fullName evidence="2">Uncharacterized protein</fullName>
    </submittedName>
</protein>
<evidence type="ECO:0000313" key="3">
    <source>
        <dbReference type="Proteomes" id="UP000775213"/>
    </source>
</evidence>
<dbReference type="AlphaFoldDB" id="A0AAV7GA21"/>
<gene>
    <name evidence="2" type="ORF">IEQ34_019978</name>
</gene>
<comment type="caution">
    <text evidence="2">The sequence shown here is derived from an EMBL/GenBank/DDBJ whole genome shotgun (WGS) entry which is preliminary data.</text>
</comment>
<proteinExistence type="predicted"/>
<sequence length="73" mass="8445">MFVLNGNGVHVTKHCVHAVSCKKIYHLTSFSIIYLSISIAFRKMDKAKRLHNFKLDPNLQNIKFYDLSDAFES</sequence>
<evidence type="ECO:0000256" key="1">
    <source>
        <dbReference type="SAM" id="Phobius"/>
    </source>
</evidence>
<keyword evidence="1" id="KW-0472">Membrane</keyword>
<keyword evidence="1" id="KW-1133">Transmembrane helix</keyword>
<organism evidence="2 3">
    <name type="scientific">Dendrobium chrysotoxum</name>
    <name type="common">Orchid</name>
    <dbReference type="NCBI Taxonomy" id="161865"/>
    <lineage>
        <taxon>Eukaryota</taxon>
        <taxon>Viridiplantae</taxon>
        <taxon>Streptophyta</taxon>
        <taxon>Embryophyta</taxon>
        <taxon>Tracheophyta</taxon>
        <taxon>Spermatophyta</taxon>
        <taxon>Magnoliopsida</taxon>
        <taxon>Liliopsida</taxon>
        <taxon>Asparagales</taxon>
        <taxon>Orchidaceae</taxon>
        <taxon>Epidendroideae</taxon>
        <taxon>Malaxideae</taxon>
        <taxon>Dendrobiinae</taxon>
        <taxon>Dendrobium</taxon>
    </lineage>
</organism>